<dbReference type="RefSeq" id="WP_343187170.1">
    <property type="nucleotide sequence ID" value="NZ_JBCITM010000023.1"/>
</dbReference>
<dbReference type="CDD" id="cd02966">
    <property type="entry name" value="TlpA_like_family"/>
    <property type="match status" value="1"/>
</dbReference>
<dbReference type="PANTHER" id="PTHR42852">
    <property type="entry name" value="THIOL:DISULFIDE INTERCHANGE PROTEIN DSBE"/>
    <property type="match status" value="1"/>
</dbReference>
<proteinExistence type="predicted"/>
<feature type="signal peptide" evidence="1">
    <location>
        <begin position="1"/>
        <end position="21"/>
    </location>
</feature>
<organism evidence="3 4">
    <name type="scientific">Anoxynatronum sibiricum</name>
    <dbReference type="NCBI Taxonomy" id="210623"/>
    <lineage>
        <taxon>Bacteria</taxon>
        <taxon>Bacillati</taxon>
        <taxon>Bacillota</taxon>
        <taxon>Clostridia</taxon>
        <taxon>Eubacteriales</taxon>
        <taxon>Clostridiaceae</taxon>
        <taxon>Anoxynatronum</taxon>
    </lineage>
</organism>
<dbReference type="PROSITE" id="PS51352">
    <property type="entry name" value="THIOREDOXIN_2"/>
    <property type="match status" value="1"/>
</dbReference>
<feature type="chain" id="PRO_5046592238" evidence="1">
    <location>
        <begin position="22"/>
        <end position="203"/>
    </location>
</feature>
<dbReference type="PANTHER" id="PTHR42852:SF17">
    <property type="entry name" value="THIOREDOXIN-LIKE PROTEIN HI_1115"/>
    <property type="match status" value="1"/>
</dbReference>
<dbReference type="InterPro" id="IPR013766">
    <property type="entry name" value="Thioredoxin_domain"/>
</dbReference>
<dbReference type="EMBL" id="JBCITM010000023">
    <property type="protein sequence ID" value="MEN1761886.1"/>
    <property type="molecule type" value="Genomic_DNA"/>
</dbReference>
<dbReference type="InterPro" id="IPR000866">
    <property type="entry name" value="AhpC/TSA"/>
</dbReference>
<dbReference type="InterPro" id="IPR050553">
    <property type="entry name" value="Thioredoxin_ResA/DsbE_sf"/>
</dbReference>
<keyword evidence="1" id="KW-0732">Signal</keyword>
<evidence type="ECO:0000313" key="3">
    <source>
        <dbReference type="EMBL" id="MEN1761886.1"/>
    </source>
</evidence>
<feature type="domain" description="Thioredoxin" evidence="2">
    <location>
        <begin position="65"/>
        <end position="203"/>
    </location>
</feature>
<sequence>MKKSVLLLVVLLLLSMAVLQACSPTAPESPQVTVESAEIDEAAIEEPEVTEASETTEIDEPPVGIFQGNRAPDFTLYDLEGNQVCLEDLRGNQVVLNFWHMGCPPCVMEKKEIQAFQEVHEDKNIWILSINIRDSQQAVEAYMEENNYTFPVLFDTHDNFAAVEYRVRATPTSVFIDEDGLVKHRVEGAMNVAFMENRLGLSE</sequence>
<dbReference type="Proteomes" id="UP001407405">
    <property type="component" value="Unassembled WGS sequence"/>
</dbReference>
<protein>
    <submittedName>
        <fullName evidence="3">TlpA disulfide reductase family protein</fullName>
    </submittedName>
</protein>
<dbReference type="PROSITE" id="PS51257">
    <property type="entry name" value="PROKAR_LIPOPROTEIN"/>
    <property type="match status" value="1"/>
</dbReference>
<evidence type="ECO:0000313" key="4">
    <source>
        <dbReference type="Proteomes" id="UP001407405"/>
    </source>
</evidence>
<dbReference type="PROSITE" id="PS00194">
    <property type="entry name" value="THIOREDOXIN_1"/>
    <property type="match status" value="1"/>
</dbReference>
<dbReference type="InterPro" id="IPR017937">
    <property type="entry name" value="Thioredoxin_CS"/>
</dbReference>
<name>A0ABU9VXK2_9CLOT</name>
<dbReference type="InterPro" id="IPR036249">
    <property type="entry name" value="Thioredoxin-like_sf"/>
</dbReference>
<dbReference type="Gene3D" id="3.40.30.10">
    <property type="entry name" value="Glutaredoxin"/>
    <property type="match status" value="1"/>
</dbReference>
<comment type="caution">
    <text evidence="3">The sequence shown here is derived from an EMBL/GenBank/DDBJ whole genome shotgun (WGS) entry which is preliminary data.</text>
</comment>
<accession>A0ABU9VXK2</accession>
<gene>
    <name evidence="3" type="ORF">AAIG11_15470</name>
</gene>
<dbReference type="Pfam" id="PF00578">
    <property type="entry name" value="AhpC-TSA"/>
    <property type="match status" value="1"/>
</dbReference>
<reference evidence="3 4" key="1">
    <citation type="submission" date="2024-04" db="EMBL/GenBank/DDBJ databases">
        <title>Genome sequencing and metabolic network reconstruction of aminoacids and betaine degradation by Anoxynatronum sibiricum.</title>
        <authorList>
            <person name="Detkova E.N."/>
            <person name="Boltjanskaja Y.V."/>
            <person name="Mardanov A.V."/>
            <person name="Kevbrin V."/>
        </authorList>
    </citation>
    <scope>NUCLEOTIDE SEQUENCE [LARGE SCALE GENOMIC DNA]</scope>
    <source>
        <strain evidence="3 4">Z-7981</strain>
    </source>
</reference>
<evidence type="ECO:0000259" key="2">
    <source>
        <dbReference type="PROSITE" id="PS51352"/>
    </source>
</evidence>
<dbReference type="SUPFAM" id="SSF52833">
    <property type="entry name" value="Thioredoxin-like"/>
    <property type="match status" value="1"/>
</dbReference>
<keyword evidence="4" id="KW-1185">Reference proteome</keyword>
<evidence type="ECO:0000256" key="1">
    <source>
        <dbReference type="SAM" id="SignalP"/>
    </source>
</evidence>